<comment type="subcellular location">
    <subcellularLocation>
        <location evidence="1">Cytoplasm</location>
        <location evidence="1">Cytoskeleton</location>
    </subcellularLocation>
</comment>
<dbReference type="RefSeq" id="XP_018555243.1">
    <property type="nucleotide sequence ID" value="XM_018699727.2"/>
</dbReference>
<dbReference type="GO" id="GO:0008608">
    <property type="term" value="P:attachment of spindle microtubules to kinetochore"/>
    <property type="evidence" value="ECO:0007669"/>
    <property type="project" value="UniProtKB-ARBA"/>
</dbReference>
<protein>
    <recommendedName>
        <fullName evidence="7">Centromere-associated protein E</fullName>
    </recommendedName>
    <alternativeName>
        <fullName evidence="8">Centromere protein E</fullName>
    </alternativeName>
</protein>
<keyword evidence="6" id="KW-0963">Cytoplasm</keyword>
<dbReference type="Pfam" id="PF00225">
    <property type="entry name" value="Kinesin"/>
    <property type="match status" value="1"/>
</dbReference>
<feature type="compositionally biased region" description="Basic and acidic residues" evidence="11">
    <location>
        <begin position="2531"/>
        <end position="2550"/>
    </location>
</feature>
<accession>A0AAJ7QGI1</accession>
<dbReference type="InterPro" id="IPR001752">
    <property type="entry name" value="Kinesin_motor_dom"/>
</dbReference>
<dbReference type="GO" id="GO:0007051">
    <property type="term" value="P:spindle organization"/>
    <property type="evidence" value="ECO:0007669"/>
    <property type="project" value="UniProtKB-ARBA"/>
</dbReference>
<dbReference type="PANTHER" id="PTHR47968">
    <property type="entry name" value="CENTROMERE PROTEIN E"/>
    <property type="match status" value="1"/>
</dbReference>
<evidence type="ECO:0000313" key="14">
    <source>
        <dbReference type="RefSeq" id="XP_018555243.1"/>
    </source>
</evidence>
<feature type="coiled-coil region" evidence="10">
    <location>
        <begin position="925"/>
        <end position="1103"/>
    </location>
</feature>
<dbReference type="GeneID" id="108899330"/>
<evidence type="ECO:0000256" key="6">
    <source>
        <dbReference type="ARBA" id="ARBA00023212"/>
    </source>
</evidence>
<proteinExistence type="inferred from homology"/>
<keyword evidence="4 10" id="KW-0175">Coiled coil</keyword>
<organism evidence="13 14">
    <name type="scientific">Lates calcarifer</name>
    <name type="common">Barramundi</name>
    <name type="synonym">Holocentrus calcarifer</name>
    <dbReference type="NCBI Taxonomy" id="8187"/>
    <lineage>
        <taxon>Eukaryota</taxon>
        <taxon>Metazoa</taxon>
        <taxon>Chordata</taxon>
        <taxon>Craniata</taxon>
        <taxon>Vertebrata</taxon>
        <taxon>Euteleostomi</taxon>
        <taxon>Actinopterygii</taxon>
        <taxon>Neopterygii</taxon>
        <taxon>Teleostei</taxon>
        <taxon>Neoteleostei</taxon>
        <taxon>Acanthomorphata</taxon>
        <taxon>Carangaria</taxon>
        <taxon>Carangaria incertae sedis</taxon>
        <taxon>Centropomidae</taxon>
        <taxon>Lates</taxon>
    </lineage>
</organism>
<dbReference type="GO" id="GO:0007018">
    <property type="term" value="P:microtubule-based movement"/>
    <property type="evidence" value="ECO:0007669"/>
    <property type="project" value="InterPro"/>
</dbReference>
<reference evidence="14" key="1">
    <citation type="submission" date="2025-08" db="UniProtKB">
        <authorList>
            <consortium name="RefSeq"/>
        </authorList>
    </citation>
    <scope>IDENTIFICATION</scope>
    <source>
        <tissue evidence="14">Brain</tissue>
    </source>
</reference>
<dbReference type="CTD" id="1062"/>
<dbReference type="PANTHER" id="PTHR47968:SF75">
    <property type="entry name" value="CENTROMERE-ASSOCIATED PROTEIN E"/>
    <property type="match status" value="1"/>
</dbReference>
<feature type="region of interest" description="Disordered" evidence="11">
    <location>
        <begin position="1850"/>
        <end position="1872"/>
    </location>
</feature>
<feature type="coiled-coil region" evidence="10">
    <location>
        <begin position="355"/>
        <end position="410"/>
    </location>
</feature>
<evidence type="ECO:0000313" key="13">
    <source>
        <dbReference type="Proteomes" id="UP000694890"/>
    </source>
</evidence>
<evidence type="ECO:0000256" key="7">
    <source>
        <dbReference type="ARBA" id="ARBA00070169"/>
    </source>
</evidence>
<keyword evidence="2 9" id="KW-0547">Nucleotide-binding</keyword>
<sequence length="2550" mass="291977">MTEESAVKVCVRVRPLIAREESTSSESAEPVQLFWKADKKSIHQIDDGNSTKSFSFDRVFTAEETTSQLYQGIAKPLVVSTVEGYNGTIFAYGQTSSGKTFTMMGSDHIPGVIPLAVEDVFQTIKNCPKKEFLLRVSYMEIYNETVTDLLVDSWKRKPLEVRETINKNIYVADLTEELVTSPAQALAWIRKGEKNRHYGKTKMNQRSSRSHTIFRMILESRERSDPASGENADGAIIVSHLNLVDLAGSERASQTGAEGTRFKEGCNINRSLFTLGQVIKKLTDESQKGFTNYRDSKLTRILQNSLGGNAKTVIICTITPVTLDETLSTLQFASTAKKMKNDPHVTEVSDDGALLKRYRNEIVDLKRRLQEVSSVTQTTATEKEVLSQLLQEKDQLQREQEDRIKNLTKLLVTSSNLVPFKKMPKRRVTWGGKMLRLARPSACDGSSDLSFADPFIRKRKADRSCLMELGEDDEDFDTHWEIPDEPSDEMEISQSSVTVRSFGDSPKDFVSPDRMRELSGKVSNLELQLEMESQQKEEAMTKVETLNRRVAELQLQLQTESQQIQEALKKIQTAEQRATELELQQQTEAQQKLDAMEKVEMLQLRVADLERQLEEQSHGQTETEQMRREFAETIQLCETLASEKDMVVTERDYLKQELGMFIEQTKSLEKEKTALSQELEEKREMDEFKSLEEEFRKEQESELQNEISSLKKAIESSELQYQELQAKLETLSEELKKKTEFAEELQNMNGKDLVQEVAKLRRSLDDAEGVSRDTKKEWAFLRSQNITLEEMNMTLTAKFEKMEAEVNSLRFQLETEKSRYKKMQSDLQKELNVAFDENTKLTALLDGKVPKNLIDCVELERTVANLNKELAASCKAEGALRAQLEELASFQTLPDKVDNLMKQVCELTEELCTVQTQRDSLISAQAQYQEEAQQLRSSLQTSQDEILKIQADLTAAALRENELSQQCADVTQQLDSLRTDLESSDAERSHLMASIQEIRLKLEESEQHRASLVEKVNVMQQLMEDLEEKLADSEVSRTTEEEISKELQEQLNQLTEELQSVRAEKEALLSEPNAGAQSSAEEIERLLSTVTSLTAERDQLRMDHAAKMRSVSQSIQGEKETLLMASAQSSAEEIEKLLSTVASLSAERDQLKLDLQENVEMMIENQEELRTALEKNREQKEQIRQLETVQTSKQDGTVTEMSAQLEALQTHIKTLTEELGCVQAERDSLLSERTANTQSSTEEMEKLLCKVTSLCEERDQLLETLEGLTQEKEQLRAELEDRMMATKTQNLLQPLQEQLRELNETHIDLERISREKQVELEQQVAESQCLLHSLQEELQEQKQKNSDLVKLYEQKEADLQQQTKFLTDKLESAQAERDVLLFEKENSGRSSTEEMEKLLCRVTSLCEERDQLLEGLEGLRQEKKELKAELEAKMEMMQCELQQQLSCEPQSLKEEQEAERLLQIQQLEEYLDKTKEEVSQLKFDLQENVELMIENQEELRVSQEKIKVLQDEINILRSQRAELESRPASGNDAQSTIQIQELQNQIQSLTAELESVQAERDSLLSERTANTQSSTEEMEKLLCKVTSLGEERDQLLETLEGLREEKEQLRAELEDRMGALQSEIAQLSTSLQTVTEQRNELENDLQQKMNMTSTTQELLESVQEELHEQKQINSDLQKVSQEKRCSLDQQIRTLTEKLENTEAERDNLLSEKEASCQSSTEEMEKLLCRVTSLSEERDQLLETLEGLRQEKKRLREELEDKMETLQSEMRTLTEKLESTEAERESLYSEKEASYQSSTEEMEKLLCRVTSLSEERDQLLETLEGLSEEKKQLRAELEDKVEMMSAIQEKLSEQEQQNMQQQSEREQQEANLQQEVQQLEEQLQMQKEKQTHAKAEADALQQLLSEANTTISDLKEQLNSLAQITTGVKETVSSRLHDSTQQLQESFRGFQHFIDTFSKYNSTSLDKALTMQCSLKHHVTSLPKPTMDTYSAICLLGQQTVQRLGNITEHLQAQAQAYRNLFEELVKKDLTVFEERRLQDVLLCRAQAPSYSVKYEDFHTLWEHRLTELLDKRQLYQQKMASILEKLWANMASYPSELSAEIREREKFKEQLQAVLTTQPINFSRLDSILKCELDRRSAVNSRKVTLQSGLFEELKLLKAHADSQLREEKSKSSTLLQGLEGAPLKTELSLLKDNQQLVLQLQQTEEKVKALFEQNEQLKEAQIKANNRVSNHKQATQLLQTELQDSRAQIEEKDTTIQTLRSKLRESEKNASPSAAELEKLQTKLFKMEVELRSATDKHQQDIQRMTTVLNEKEDSLRKLRETLRRSQQQGEESFLQGEDLHAKLTNPRGLVIKSSILLEKTKLEEEVRQLQLKITELEGLVSTQQAEINKWKSRAIKMKAKSKAEVDRPSSPCTPIKRGLPMTSDCSNFLSSPKKILDSPRKLLGSPKVSLLDSPKSRFFDVGGSSELLSRTCPKQFFDNSSLGTIPEVSHVPDAQDAEKGLGLSAEQALSSKQENLLCDADAGAGASAARKEEWWPQSPKQEDMCKTQ</sequence>
<evidence type="ECO:0000256" key="2">
    <source>
        <dbReference type="ARBA" id="ARBA00022741"/>
    </source>
</evidence>
<dbReference type="InterPro" id="IPR036961">
    <property type="entry name" value="Kinesin_motor_dom_sf"/>
</dbReference>
<dbReference type="FunFam" id="3.40.850.10:FF:000026">
    <property type="entry name" value="Centromere-associated protein E"/>
    <property type="match status" value="1"/>
</dbReference>
<feature type="coiled-coil region" evidence="10">
    <location>
        <begin position="2194"/>
        <end position="2330"/>
    </location>
</feature>
<feature type="compositionally biased region" description="Basic and acidic residues" evidence="11">
    <location>
        <begin position="1774"/>
        <end position="1792"/>
    </location>
</feature>
<dbReference type="GO" id="GO:0140694">
    <property type="term" value="P:membraneless organelle assembly"/>
    <property type="evidence" value="ECO:0007669"/>
    <property type="project" value="UniProtKB-ARBA"/>
</dbReference>
<dbReference type="GO" id="GO:0043515">
    <property type="term" value="F:kinetochore binding"/>
    <property type="evidence" value="ECO:0007669"/>
    <property type="project" value="UniProtKB-ARBA"/>
</dbReference>
<dbReference type="PROSITE" id="PS00411">
    <property type="entry name" value="KINESIN_MOTOR_1"/>
    <property type="match status" value="1"/>
</dbReference>
<feature type="coiled-coil region" evidence="10">
    <location>
        <begin position="2354"/>
        <end position="2388"/>
    </location>
</feature>
<evidence type="ECO:0000256" key="4">
    <source>
        <dbReference type="ARBA" id="ARBA00023054"/>
    </source>
</evidence>
<feature type="coiled-coil region" evidence="10">
    <location>
        <begin position="515"/>
        <end position="619"/>
    </location>
</feature>
<dbReference type="GO" id="GO:0000779">
    <property type="term" value="C:condensed chromosome, centromeric region"/>
    <property type="evidence" value="ECO:0007669"/>
    <property type="project" value="UniProtKB-ARBA"/>
</dbReference>
<dbReference type="SMART" id="SM00129">
    <property type="entry name" value="KISc"/>
    <property type="match status" value="1"/>
</dbReference>
<keyword evidence="6" id="KW-0206">Cytoskeleton</keyword>
<dbReference type="PROSITE" id="PS50067">
    <property type="entry name" value="KINESIN_MOTOR_2"/>
    <property type="match status" value="1"/>
</dbReference>
<dbReference type="Gene3D" id="3.40.850.10">
    <property type="entry name" value="Kinesin motor domain"/>
    <property type="match status" value="1"/>
</dbReference>
<evidence type="ECO:0000256" key="8">
    <source>
        <dbReference type="ARBA" id="ARBA00081766"/>
    </source>
</evidence>
<dbReference type="GO" id="GO:0005524">
    <property type="term" value="F:ATP binding"/>
    <property type="evidence" value="ECO:0007669"/>
    <property type="project" value="UniProtKB-UniRule"/>
</dbReference>
<dbReference type="GO" id="GO:0030071">
    <property type="term" value="P:regulation of mitotic metaphase/anaphase transition"/>
    <property type="evidence" value="ECO:0007669"/>
    <property type="project" value="UniProtKB-ARBA"/>
</dbReference>
<dbReference type="GO" id="GO:0003777">
    <property type="term" value="F:microtubule motor activity"/>
    <property type="evidence" value="ECO:0007669"/>
    <property type="project" value="InterPro"/>
</dbReference>
<evidence type="ECO:0000256" key="3">
    <source>
        <dbReference type="ARBA" id="ARBA00022840"/>
    </source>
</evidence>
<dbReference type="CDD" id="cd01374">
    <property type="entry name" value="KISc_CENP_E"/>
    <property type="match status" value="1"/>
</dbReference>
<dbReference type="InterPro" id="IPR027417">
    <property type="entry name" value="P-loop_NTPase"/>
</dbReference>
<feature type="coiled-coil region" evidence="10">
    <location>
        <begin position="665"/>
        <end position="819"/>
    </location>
</feature>
<keyword evidence="5 9" id="KW-0505">Motor protein</keyword>
<dbReference type="Proteomes" id="UP000694890">
    <property type="component" value="Linkage group LG7_1"/>
</dbReference>
<feature type="coiled-coil region" evidence="10">
    <location>
        <begin position="1127"/>
        <end position="1376"/>
    </location>
</feature>
<dbReference type="GO" id="GO:0005874">
    <property type="term" value="C:microtubule"/>
    <property type="evidence" value="ECO:0007669"/>
    <property type="project" value="TreeGrafter"/>
</dbReference>
<evidence type="ECO:0000256" key="11">
    <source>
        <dbReference type="SAM" id="MobiDB-lite"/>
    </source>
</evidence>
<dbReference type="KEGG" id="lcf:108899330"/>
<feature type="domain" description="Kinesin motor" evidence="12">
    <location>
        <begin position="6"/>
        <end position="339"/>
    </location>
</feature>
<comment type="similarity">
    <text evidence="9">Belongs to the TRAFAC class myosin-kinesin ATPase superfamily. Kinesin family.</text>
</comment>
<evidence type="ECO:0000259" key="12">
    <source>
        <dbReference type="PROSITE" id="PS50067"/>
    </source>
</evidence>
<gene>
    <name evidence="14" type="primary">cenpe</name>
</gene>
<dbReference type="GO" id="GO:0000278">
    <property type="term" value="P:mitotic cell cycle"/>
    <property type="evidence" value="ECO:0007669"/>
    <property type="project" value="UniProtKB-ARBA"/>
</dbReference>
<dbReference type="GO" id="GO:0000280">
    <property type="term" value="P:nuclear division"/>
    <property type="evidence" value="ECO:0007669"/>
    <property type="project" value="UniProtKB-ARBA"/>
</dbReference>
<dbReference type="GO" id="GO:0008017">
    <property type="term" value="F:microtubule binding"/>
    <property type="evidence" value="ECO:0007669"/>
    <property type="project" value="InterPro"/>
</dbReference>
<name>A0AAJ7QGI1_LATCA</name>
<feature type="binding site" evidence="9">
    <location>
        <begin position="93"/>
        <end position="100"/>
    </location>
    <ligand>
        <name>ATP</name>
        <dbReference type="ChEBI" id="CHEBI:30616"/>
    </ligand>
</feature>
<feature type="region of interest" description="Disordered" evidence="11">
    <location>
        <begin position="1774"/>
        <end position="1795"/>
    </location>
</feature>
<dbReference type="InterPro" id="IPR019821">
    <property type="entry name" value="Kinesin_motor_CS"/>
</dbReference>
<dbReference type="SUPFAM" id="SSF52540">
    <property type="entry name" value="P-loop containing nucleoside triphosphate hydrolases"/>
    <property type="match status" value="1"/>
</dbReference>
<dbReference type="InterPro" id="IPR027640">
    <property type="entry name" value="Kinesin-like_fam"/>
</dbReference>
<dbReference type="PRINTS" id="PR00380">
    <property type="entry name" value="KINESINHEAVY"/>
</dbReference>
<evidence type="ECO:0000256" key="10">
    <source>
        <dbReference type="SAM" id="Coils"/>
    </source>
</evidence>
<keyword evidence="3 9" id="KW-0067">ATP-binding</keyword>
<evidence type="ECO:0000256" key="9">
    <source>
        <dbReference type="PROSITE-ProRule" id="PRU00283"/>
    </source>
</evidence>
<evidence type="ECO:0000256" key="1">
    <source>
        <dbReference type="ARBA" id="ARBA00004245"/>
    </source>
</evidence>
<evidence type="ECO:0000256" key="5">
    <source>
        <dbReference type="ARBA" id="ARBA00023175"/>
    </source>
</evidence>
<feature type="region of interest" description="Disordered" evidence="11">
    <location>
        <begin position="2530"/>
        <end position="2550"/>
    </location>
</feature>